<dbReference type="Proteomes" id="UP000054166">
    <property type="component" value="Unassembled WGS sequence"/>
</dbReference>
<dbReference type="Pfam" id="PF00106">
    <property type="entry name" value="adh_short"/>
    <property type="match status" value="1"/>
</dbReference>
<dbReference type="PANTHER" id="PTHR47534:SF3">
    <property type="entry name" value="ALCOHOL DEHYDROGENASE-LIKE C-TERMINAL DOMAIN-CONTAINING PROTEIN"/>
    <property type="match status" value="1"/>
</dbReference>
<dbReference type="GO" id="GO:0016491">
    <property type="term" value="F:oxidoreductase activity"/>
    <property type="evidence" value="ECO:0007669"/>
    <property type="project" value="UniProtKB-KW"/>
</dbReference>
<sequence>MPDFHALTSALTFPNINVVVVGGTQGIGAGIAVRFAELGASVLVVGRNDKLASDLIKTLETASRQNGWNSSEVKFGFARRDLGDVAEIKAVADDISIWAGDRGIQYLVQSQGGVSATGFKPSTAQLTTLFNVQILSHFLIPYLLLSRPEPVLRTGAQICNIGRPGEKNRHIDLDDFLCLKAVEAGTFRFLKDIMKFVFMVDLFTQEFNTKFPGTHTTHLYPGAVATTLFEHPTVPWYVRVLTRAMFVLLARSPAKYADVAVWEIASEEAKRQARAFWDQYGGEVDVDDRVKTDSQLRERVWENLLQLGEIS</sequence>
<dbReference type="HOGENOM" id="CLU_886227_0_0_1"/>
<evidence type="ECO:0000313" key="3">
    <source>
        <dbReference type="Proteomes" id="UP000054166"/>
    </source>
</evidence>
<dbReference type="InterPro" id="IPR036291">
    <property type="entry name" value="NAD(P)-bd_dom_sf"/>
</dbReference>
<dbReference type="PANTHER" id="PTHR47534">
    <property type="entry name" value="YALI0E05731P"/>
    <property type="match status" value="1"/>
</dbReference>
<protein>
    <recommendedName>
        <fullName evidence="4">NAD(P)-binding protein</fullName>
    </recommendedName>
</protein>
<name>A0A0C3AYS9_PILCF</name>
<dbReference type="STRING" id="765440.A0A0C3AYS9"/>
<keyword evidence="1" id="KW-0560">Oxidoreductase</keyword>
<accession>A0A0C3AYS9</accession>
<organism evidence="2 3">
    <name type="scientific">Piloderma croceum (strain F 1598)</name>
    <dbReference type="NCBI Taxonomy" id="765440"/>
    <lineage>
        <taxon>Eukaryota</taxon>
        <taxon>Fungi</taxon>
        <taxon>Dikarya</taxon>
        <taxon>Basidiomycota</taxon>
        <taxon>Agaricomycotina</taxon>
        <taxon>Agaricomycetes</taxon>
        <taxon>Agaricomycetidae</taxon>
        <taxon>Atheliales</taxon>
        <taxon>Atheliaceae</taxon>
        <taxon>Piloderma</taxon>
    </lineage>
</organism>
<dbReference type="OrthoDB" id="2898509at2759"/>
<reference evidence="3" key="2">
    <citation type="submission" date="2015-01" db="EMBL/GenBank/DDBJ databases">
        <title>Evolutionary Origins and Diversification of the Mycorrhizal Mutualists.</title>
        <authorList>
            <consortium name="DOE Joint Genome Institute"/>
            <consortium name="Mycorrhizal Genomics Consortium"/>
            <person name="Kohler A."/>
            <person name="Kuo A."/>
            <person name="Nagy L.G."/>
            <person name="Floudas D."/>
            <person name="Copeland A."/>
            <person name="Barry K.W."/>
            <person name="Cichocki N."/>
            <person name="Veneault-Fourrey C."/>
            <person name="LaButti K."/>
            <person name="Lindquist E.A."/>
            <person name="Lipzen A."/>
            <person name="Lundell T."/>
            <person name="Morin E."/>
            <person name="Murat C."/>
            <person name="Riley R."/>
            <person name="Ohm R."/>
            <person name="Sun H."/>
            <person name="Tunlid A."/>
            <person name="Henrissat B."/>
            <person name="Grigoriev I.V."/>
            <person name="Hibbett D.S."/>
            <person name="Martin F."/>
        </authorList>
    </citation>
    <scope>NUCLEOTIDE SEQUENCE [LARGE SCALE GENOMIC DNA]</scope>
    <source>
        <strain evidence="3">F 1598</strain>
    </source>
</reference>
<dbReference type="SUPFAM" id="SSF51735">
    <property type="entry name" value="NAD(P)-binding Rossmann-fold domains"/>
    <property type="match status" value="1"/>
</dbReference>
<proteinExistence type="predicted"/>
<gene>
    <name evidence="2" type="ORF">PILCRDRAFT_823732</name>
</gene>
<dbReference type="InterPro" id="IPR002347">
    <property type="entry name" value="SDR_fam"/>
</dbReference>
<dbReference type="Gene3D" id="3.40.50.720">
    <property type="entry name" value="NAD(P)-binding Rossmann-like Domain"/>
    <property type="match status" value="1"/>
</dbReference>
<evidence type="ECO:0000313" key="2">
    <source>
        <dbReference type="EMBL" id="KIM79153.1"/>
    </source>
</evidence>
<evidence type="ECO:0000256" key="1">
    <source>
        <dbReference type="ARBA" id="ARBA00023002"/>
    </source>
</evidence>
<dbReference type="EMBL" id="KN833011">
    <property type="protein sequence ID" value="KIM79153.1"/>
    <property type="molecule type" value="Genomic_DNA"/>
</dbReference>
<dbReference type="AlphaFoldDB" id="A0A0C3AYS9"/>
<keyword evidence="3" id="KW-1185">Reference proteome</keyword>
<dbReference type="InParanoid" id="A0A0C3AYS9"/>
<dbReference type="InterPro" id="IPR052228">
    <property type="entry name" value="Sec_Metab_Biosynth_Oxidored"/>
</dbReference>
<evidence type="ECO:0008006" key="4">
    <source>
        <dbReference type="Google" id="ProtNLM"/>
    </source>
</evidence>
<reference evidence="2 3" key="1">
    <citation type="submission" date="2014-04" db="EMBL/GenBank/DDBJ databases">
        <authorList>
            <consortium name="DOE Joint Genome Institute"/>
            <person name="Kuo A."/>
            <person name="Tarkka M."/>
            <person name="Buscot F."/>
            <person name="Kohler A."/>
            <person name="Nagy L.G."/>
            <person name="Floudas D."/>
            <person name="Copeland A."/>
            <person name="Barry K.W."/>
            <person name="Cichocki N."/>
            <person name="Veneault-Fourrey C."/>
            <person name="LaButti K."/>
            <person name="Lindquist E.A."/>
            <person name="Lipzen A."/>
            <person name="Lundell T."/>
            <person name="Morin E."/>
            <person name="Murat C."/>
            <person name="Sun H."/>
            <person name="Tunlid A."/>
            <person name="Henrissat B."/>
            <person name="Grigoriev I.V."/>
            <person name="Hibbett D.S."/>
            <person name="Martin F."/>
            <person name="Nordberg H.P."/>
            <person name="Cantor M.N."/>
            <person name="Hua S.X."/>
        </authorList>
    </citation>
    <scope>NUCLEOTIDE SEQUENCE [LARGE SCALE GENOMIC DNA]</scope>
    <source>
        <strain evidence="2 3">F 1598</strain>
    </source>
</reference>